<feature type="transmembrane region" description="Helical" evidence="7">
    <location>
        <begin position="113"/>
        <end position="135"/>
    </location>
</feature>
<dbReference type="Proteomes" id="UP000654947">
    <property type="component" value="Unassembled WGS sequence"/>
</dbReference>
<dbReference type="GO" id="GO:0005886">
    <property type="term" value="C:plasma membrane"/>
    <property type="evidence" value="ECO:0007669"/>
    <property type="project" value="UniProtKB-SubCell"/>
</dbReference>
<dbReference type="EMBL" id="BMXL01000015">
    <property type="protein sequence ID" value="GHD29108.1"/>
    <property type="molecule type" value="Genomic_DNA"/>
</dbReference>
<evidence type="ECO:0000256" key="6">
    <source>
        <dbReference type="ARBA" id="ARBA00023136"/>
    </source>
</evidence>
<dbReference type="PRINTS" id="PR01036">
    <property type="entry name" value="TCRTETB"/>
</dbReference>
<dbReference type="Gene3D" id="1.20.1720.10">
    <property type="entry name" value="Multidrug resistance protein D"/>
    <property type="match status" value="1"/>
</dbReference>
<keyword evidence="10" id="KW-1185">Reference proteome</keyword>
<evidence type="ECO:0000313" key="10">
    <source>
        <dbReference type="Proteomes" id="UP000654947"/>
    </source>
</evidence>
<dbReference type="CDD" id="cd17321">
    <property type="entry name" value="MFS_MMR_MDR_like"/>
    <property type="match status" value="1"/>
</dbReference>
<keyword evidence="2" id="KW-0813">Transport</keyword>
<evidence type="ECO:0000256" key="3">
    <source>
        <dbReference type="ARBA" id="ARBA00022475"/>
    </source>
</evidence>
<gene>
    <name evidence="9" type="ORF">GCM10007147_29600</name>
</gene>
<dbReference type="Pfam" id="PF07690">
    <property type="entry name" value="MFS_1"/>
    <property type="match status" value="1"/>
</dbReference>
<evidence type="ECO:0000313" key="9">
    <source>
        <dbReference type="EMBL" id="GHD29108.1"/>
    </source>
</evidence>
<organism evidence="9 10">
    <name type="scientific">Nocardiopsis kunsanensis</name>
    <dbReference type="NCBI Taxonomy" id="141693"/>
    <lineage>
        <taxon>Bacteria</taxon>
        <taxon>Bacillati</taxon>
        <taxon>Actinomycetota</taxon>
        <taxon>Actinomycetes</taxon>
        <taxon>Streptosporangiales</taxon>
        <taxon>Nocardiopsidaceae</taxon>
        <taxon>Nocardiopsis</taxon>
    </lineage>
</organism>
<evidence type="ECO:0000256" key="5">
    <source>
        <dbReference type="ARBA" id="ARBA00022989"/>
    </source>
</evidence>
<proteinExistence type="predicted"/>
<protein>
    <recommendedName>
        <fullName evidence="8">Major facilitator superfamily (MFS) profile domain-containing protein</fullName>
    </recommendedName>
</protein>
<keyword evidence="6 7" id="KW-0472">Membrane</keyword>
<dbReference type="PANTHER" id="PTHR42718:SF47">
    <property type="entry name" value="METHYL VIOLOGEN RESISTANCE PROTEIN SMVA"/>
    <property type="match status" value="1"/>
</dbReference>
<feature type="domain" description="Major facilitator superfamily (MFS) profile" evidence="8">
    <location>
        <begin position="23"/>
        <end position="267"/>
    </location>
</feature>
<comment type="caution">
    <text evidence="9">The sequence shown here is derived from an EMBL/GenBank/DDBJ whole genome shotgun (WGS) entry which is preliminary data.</text>
</comment>
<feature type="transmembrane region" description="Helical" evidence="7">
    <location>
        <begin position="89"/>
        <end position="107"/>
    </location>
</feature>
<dbReference type="InterPro" id="IPR036259">
    <property type="entry name" value="MFS_trans_sf"/>
</dbReference>
<dbReference type="GO" id="GO:0022857">
    <property type="term" value="F:transmembrane transporter activity"/>
    <property type="evidence" value="ECO:0007669"/>
    <property type="project" value="InterPro"/>
</dbReference>
<evidence type="ECO:0000256" key="7">
    <source>
        <dbReference type="SAM" id="Phobius"/>
    </source>
</evidence>
<dbReference type="PROSITE" id="PS50850">
    <property type="entry name" value="MFS"/>
    <property type="match status" value="1"/>
</dbReference>
<keyword evidence="3" id="KW-1003">Cell membrane</keyword>
<feature type="transmembrane region" description="Helical" evidence="7">
    <location>
        <begin position="147"/>
        <end position="171"/>
    </location>
</feature>
<comment type="subcellular location">
    <subcellularLocation>
        <location evidence="1">Cell membrane</location>
        <topology evidence="1">Multi-pass membrane protein</topology>
    </subcellularLocation>
</comment>
<keyword evidence="4 7" id="KW-0812">Transmembrane</keyword>
<accession>A0A918XFA0</accession>
<feature type="transmembrane region" description="Helical" evidence="7">
    <location>
        <begin position="57"/>
        <end position="77"/>
    </location>
</feature>
<dbReference type="AlphaFoldDB" id="A0A918XFA0"/>
<reference evidence="9 10" key="1">
    <citation type="journal article" date="2014" name="Int. J. Syst. Evol. Microbiol.">
        <title>Complete genome sequence of Corynebacterium casei LMG S-19264T (=DSM 44701T), isolated from a smear-ripened cheese.</title>
        <authorList>
            <consortium name="US DOE Joint Genome Institute (JGI-PGF)"/>
            <person name="Walter F."/>
            <person name="Albersmeier A."/>
            <person name="Kalinowski J."/>
            <person name="Ruckert C."/>
        </authorList>
    </citation>
    <scope>NUCLEOTIDE SEQUENCE [LARGE SCALE GENOMIC DNA]</scope>
    <source>
        <strain evidence="9 10">KCTC 19473</strain>
    </source>
</reference>
<dbReference type="InterPro" id="IPR020846">
    <property type="entry name" value="MFS_dom"/>
</dbReference>
<keyword evidence="5 7" id="KW-1133">Transmembrane helix</keyword>
<sequence>MSTLDPGPTATTGHLSARRRWSALAVLSASLLVVVMDMTILNVALPEMTAALAPTSAQQLWIVDVYALVLAGLLVTMSTLGDRWGRKRTLLAGFAIFGGASLLILVAESAEAVIAVRALLGVGGAMIMPSTLSMIRSMFTDPGERARALGVWSAVAALGAVVGPIVGGLLLDYFSWHSADRPHGYFAPRRSTGRTTPGQPATATRLARNNHKNAAADSIAAPAITTDILTNDASPVDVRPANAATPPPIANCNDPINAEAVPATATG</sequence>
<feature type="transmembrane region" description="Helical" evidence="7">
    <location>
        <begin position="21"/>
        <end position="45"/>
    </location>
</feature>
<dbReference type="PANTHER" id="PTHR42718">
    <property type="entry name" value="MAJOR FACILITATOR SUPERFAMILY MULTIDRUG TRANSPORTER MFSC"/>
    <property type="match status" value="1"/>
</dbReference>
<dbReference type="InterPro" id="IPR011701">
    <property type="entry name" value="MFS"/>
</dbReference>
<dbReference type="SUPFAM" id="SSF103473">
    <property type="entry name" value="MFS general substrate transporter"/>
    <property type="match status" value="1"/>
</dbReference>
<evidence type="ECO:0000256" key="1">
    <source>
        <dbReference type="ARBA" id="ARBA00004651"/>
    </source>
</evidence>
<evidence type="ECO:0000256" key="2">
    <source>
        <dbReference type="ARBA" id="ARBA00022448"/>
    </source>
</evidence>
<name>A0A918XFA0_9ACTN</name>
<evidence type="ECO:0000259" key="8">
    <source>
        <dbReference type="PROSITE" id="PS50850"/>
    </source>
</evidence>
<evidence type="ECO:0000256" key="4">
    <source>
        <dbReference type="ARBA" id="ARBA00022692"/>
    </source>
</evidence>